<dbReference type="Proteomes" id="UP000046392">
    <property type="component" value="Unplaced"/>
</dbReference>
<dbReference type="WBParaSite" id="SPAL_0000075300.1">
    <property type="protein sequence ID" value="SPAL_0000075300.1"/>
    <property type="gene ID" value="SPAL_0000075300"/>
</dbReference>
<dbReference type="Pfam" id="PF00665">
    <property type="entry name" value="rve"/>
    <property type="match status" value="1"/>
</dbReference>
<evidence type="ECO:0000313" key="10">
    <source>
        <dbReference type="Proteomes" id="UP000046392"/>
    </source>
</evidence>
<evidence type="ECO:0000259" key="9">
    <source>
        <dbReference type="PROSITE" id="PS50994"/>
    </source>
</evidence>
<dbReference type="InterPro" id="IPR041588">
    <property type="entry name" value="Integrase_H2C2"/>
</dbReference>
<dbReference type="GO" id="GO:0003677">
    <property type="term" value="F:DNA binding"/>
    <property type="evidence" value="ECO:0007669"/>
    <property type="project" value="UniProtKB-KW"/>
</dbReference>
<dbReference type="CDD" id="cd01647">
    <property type="entry name" value="RT_LTR"/>
    <property type="match status" value="1"/>
</dbReference>
<name>A0A0N5B3V3_STREA</name>
<feature type="domain" description="CCHC-type" evidence="7">
    <location>
        <begin position="285"/>
        <end position="300"/>
    </location>
</feature>
<dbReference type="Gene3D" id="3.10.10.10">
    <property type="entry name" value="HIV Type 1 Reverse Transcriptase, subunit A, domain 1"/>
    <property type="match status" value="1"/>
</dbReference>
<protein>
    <recommendedName>
        <fullName evidence="1">RNA-directed DNA polymerase</fullName>
        <ecNumber evidence="1">2.7.7.49</ecNumber>
    </recommendedName>
</protein>
<keyword evidence="6" id="KW-0862">Zinc</keyword>
<dbReference type="GO" id="GO:0006508">
    <property type="term" value="P:proteolysis"/>
    <property type="evidence" value="ECO:0007669"/>
    <property type="project" value="UniProtKB-KW"/>
</dbReference>
<reference evidence="11" key="1">
    <citation type="submission" date="2017-02" db="UniProtKB">
        <authorList>
            <consortium name="WormBaseParasite"/>
        </authorList>
    </citation>
    <scope>IDENTIFICATION</scope>
</reference>
<evidence type="ECO:0000256" key="2">
    <source>
        <dbReference type="ARBA" id="ARBA00022670"/>
    </source>
</evidence>
<dbReference type="SUPFAM" id="SSF53098">
    <property type="entry name" value="Ribonuclease H-like"/>
    <property type="match status" value="1"/>
</dbReference>
<dbReference type="Gene3D" id="1.10.340.70">
    <property type="match status" value="1"/>
</dbReference>
<keyword evidence="10" id="KW-1185">Reference proteome</keyword>
<dbReference type="SUPFAM" id="SSF57756">
    <property type="entry name" value="Retrovirus zinc finger-like domains"/>
    <property type="match status" value="1"/>
</dbReference>
<dbReference type="Pfam" id="PF17919">
    <property type="entry name" value="RT_RNaseH_2"/>
    <property type="match status" value="1"/>
</dbReference>
<evidence type="ECO:0000256" key="3">
    <source>
        <dbReference type="ARBA" id="ARBA00022750"/>
    </source>
</evidence>
<feature type="domain" description="Reverse transcriptase" evidence="8">
    <location>
        <begin position="522"/>
        <end position="700"/>
    </location>
</feature>
<keyword evidence="6" id="KW-0863">Zinc-finger</keyword>
<dbReference type="SUPFAM" id="SSF56672">
    <property type="entry name" value="DNA/RNA polymerases"/>
    <property type="match status" value="1"/>
</dbReference>
<dbReference type="InterPro" id="IPR001878">
    <property type="entry name" value="Znf_CCHC"/>
</dbReference>
<dbReference type="PROSITE" id="PS50994">
    <property type="entry name" value="INTEGRASE"/>
    <property type="match status" value="1"/>
</dbReference>
<dbReference type="InterPro" id="IPR043502">
    <property type="entry name" value="DNA/RNA_pol_sf"/>
</dbReference>
<organism evidence="10 11">
    <name type="scientific">Strongyloides papillosus</name>
    <name type="common">Intestinal threadworm</name>
    <dbReference type="NCBI Taxonomy" id="174720"/>
    <lineage>
        <taxon>Eukaryota</taxon>
        <taxon>Metazoa</taxon>
        <taxon>Ecdysozoa</taxon>
        <taxon>Nematoda</taxon>
        <taxon>Chromadorea</taxon>
        <taxon>Rhabditida</taxon>
        <taxon>Tylenchina</taxon>
        <taxon>Panagrolaimomorpha</taxon>
        <taxon>Strongyloidoidea</taxon>
        <taxon>Strongyloididae</taxon>
        <taxon>Strongyloides</taxon>
    </lineage>
</organism>
<dbReference type="GO" id="GO:0008270">
    <property type="term" value="F:zinc ion binding"/>
    <property type="evidence" value="ECO:0007669"/>
    <property type="project" value="UniProtKB-KW"/>
</dbReference>
<dbReference type="InterPro" id="IPR001584">
    <property type="entry name" value="Integrase_cat-core"/>
</dbReference>
<evidence type="ECO:0000259" key="8">
    <source>
        <dbReference type="PROSITE" id="PS50878"/>
    </source>
</evidence>
<dbReference type="CDD" id="cd09274">
    <property type="entry name" value="RNase_HI_RT_Ty3"/>
    <property type="match status" value="1"/>
</dbReference>
<dbReference type="PROSITE" id="PS50158">
    <property type="entry name" value="ZF_CCHC"/>
    <property type="match status" value="1"/>
</dbReference>
<evidence type="ECO:0000259" key="7">
    <source>
        <dbReference type="PROSITE" id="PS50158"/>
    </source>
</evidence>
<sequence length="1339" mass="154211">MLEHLEELGETLPDTVSKDRFKVYLEVVKSLSEGKDWDISLEKQEAVFALYKKNQDRDFGKKAVIKSLVEHLESLLGPVKLEMSSSGSKMTSYNYSCMGIIDAFDGDNFSCFLKKFEAVVSLVPADGSDIDSKVKAKLLVSKLSPSVIERLLKFSNVDLDDYKQLIGALKDLYREKVMSTVTVRMKLTSLKRGDFRSIEEYGKEIIKLAELLYSDSKTEERDKMVTGELCAKFGPSYLTACENNAQWIPEEVLEMIVAREKRHNFGMNTEKRRPMNNREGRNDVRKCWNCGEEGHERRNCNANVTSNASMEVRSSNKVYIKGQLVGNSKVCFVDSGADGSLMDYDTYLELMTWGIEMTPCESLIYWGDICEVNRIRILGIVNVVENSEVMKSLKCNMVIGGDNLSKYEYVQNLKQRFVSIDGERIDLMKYQGSDKMVNVSMENDLDAMNVTLNILNESNSLSVKDKLWKEFPLLKEENRLGRCTFKCPKIPFQVDCVPPKYSRRFFNAEKQQCIDDYIDELIKQKVLVPSDTNFISHFFVVPKPSGGWRPVVDLRSINQLIQPDSYPIKTLSEIFRQLDSKMLISKLDLNSGFHQIPMNEADCRYFGIMKGNKVYEYTVIPQGMRNATQLFQRCMDLILGDEENVICYVDDILVFTENDPTVHYDALSRIINKLLSYDLSLNLSKSVFCAEELEYLGHVVTQEGRKMRDVAIQGVVNKNYPTSKKAMRQFLGAIGWYREFIRDFSIVAAPLTDQLAKNAKVVETTESSKAFAELKSLMLSAPILQFPNYKGEVKFILECDASCSGFGAMLAQNFLVNDEWKLLPIAFWSKRIKSPRSRLPAGYLELQSIILALKRFYCYTSDYLTIVYTDHKPLLNIIKDTSHPVLQRWIFYIQDRNIQIRYKPGRLNTTADYLSRGDDNDGCLTMCAITKREDLIFMVKSFLKDGEKEEVHPYVKRLADNSILEPDGTLYWKINLMNRPAFKVPWILPRERLLLMKERHIQGHFSADKGIAGLKQMGFWPFMYSDYKNYVETCMLCQKRNVHKSPKLKSHIVKEASRPFEMISLDLCGPLPCTVNENLHLLNIVDNFTRFWLCFPVKSTSTSSILEKLTLVISMFGCPDKIRMDNASGLCSKEMLDTLASRNIVPDYCAPSYKKGNSLVERSFRTTNSMIYKLLEECKMSQQWDEIVFKLMEYYNNATHVTLGESPFYLMFIRDGMNGKFSNKDNNDYVSYAMDSSDIAKRAREIAKSCMLEMRNKAKSKEKVKDEKLPMIKVDDMILVKRYNNRKKLDSMYDGPFKVVRINDRNIYYKRRPNSKITYHAHITQVKLAKGDGKFWVEE</sequence>
<dbReference type="InterPro" id="IPR036397">
    <property type="entry name" value="RNaseH_sf"/>
</dbReference>
<keyword evidence="3" id="KW-0378">Hydrolase</keyword>
<dbReference type="InterPro" id="IPR050951">
    <property type="entry name" value="Retrovirus_Pol_polyprotein"/>
</dbReference>
<dbReference type="Pfam" id="PF00078">
    <property type="entry name" value="RVT_1"/>
    <property type="match status" value="1"/>
</dbReference>
<keyword evidence="4" id="KW-0238">DNA-binding</keyword>
<dbReference type="Gene3D" id="3.30.70.270">
    <property type="match status" value="2"/>
</dbReference>
<keyword evidence="2" id="KW-0645">Protease</keyword>
<proteinExistence type="predicted"/>
<dbReference type="PANTHER" id="PTHR37984">
    <property type="entry name" value="PROTEIN CBG26694"/>
    <property type="match status" value="1"/>
</dbReference>
<feature type="domain" description="Integrase catalytic" evidence="9">
    <location>
        <begin position="1055"/>
        <end position="1215"/>
    </location>
</feature>
<dbReference type="GO" id="GO:0019899">
    <property type="term" value="F:enzyme binding"/>
    <property type="evidence" value="ECO:0007669"/>
    <property type="project" value="UniProtKB-ARBA"/>
</dbReference>
<dbReference type="Gene3D" id="3.30.420.10">
    <property type="entry name" value="Ribonuclease H-like superfamily/Ribonuclease H"/>
    <property type="match status" value="1"/>
</dbReference>
<dbReference type="InterPro" id="IPR012337">
    <property type="entry name" value="RNaseH-like_sf"/>
</dbReference>
<evidence type="ECO:0000256" key="6">
    <source>
        <dbReference type="PROSITE-ProRule" id="PRU00047"/>
    </source>
</evidence>
<dbReference type="GO" id="GO:0015074">
    <property type="term" value="P:DNA integration"/>
    <property type="evidence" value="ECO:0007669"/>
    <property type="project" value="InterPro"/>
</dbReference>
<dbReference type="GO" id="GO:0003964">
    <property type="term" value="F:RNA-directed DNA polymerase activity"/>
    <property type="evidence" value="ECO:0007669"/>
    <property type="project" value="UniProtKB-EC"/>
</dbReference>
<dbReference type="GO" id="GO:0004190">
    <property type="term" value="F:aspartic-type endopeptidase activity"/>
    <property type="evidence" value="ECO:0007669"/>
    <property type="project" value="UniProtKB-KW"/>
</dbReference>
<dbReference type="GO" id="GO:0042575">
    <property type="term" value="C:DNA polymerase complex"/>
    <property type="evidence" value="ECO:0007669"/>
    <property type="project" value="UniProtKB-ARBA"/>
</dbReference>
<dbReference type="FunFam" id="3.30.70.270:FF:000020">
    <property type="entry name" value="Transposon Tf2-6 polyprotein-like Protein"/>
    <property type="match status" value="1"/>
</dbReference>
<dbReference type="STRING" id="174720.A0A0N5B3V3"/>
<dbReference type="InterPro" id="IPR000477">
    <property type="entry name" value="RT_dom"/>
</dbReference>
<keyword evidence="3" id="KW-0064">Aspartyl protease</keyword>
<dbReference type="InterPro" id="IPR041577">
    <property type="entry name" value="RT_RNaseH_2"/>
</dbReference>
<dbReference type="InterPro" id="IPR043128">
    <property type="entry name" value="Rev_trsase/Diguanyl_cyclase"/>
</dbReference>
<evidence type="ECO:0000256" key="5">
    <source>
        <dbReference type="ARBA" id="ARBA00023268"/>
    </source>
</evidence>
<dbReference type="Pfam" id="PF17921">
    <property type="entry name" value="Integrase_H2C2"/>
    <property type="match status" value="1"/>
</dbReference>
<evidence type="ECO:0000256" key="4">
    <source>
        <dbReference type="ARBA" id="ARBA00023125"/>
    </source>
</evidence>
<keyword evidence="6" id="KW-0479">Metal-binding</keyword>
<accession>A0A0N5B3V3</accession>
<dbReference type="InterPro" id="IPR036875">
    <property type="entry name" value="Znf_CCHC_sf"/>
</dbReference>
<dbReference type="PROSITE" id="PS50878">
    <property type="entry name" value="RT_POL"/>
    <property type="match status" value="1"/>
</dbReference>
<keyword evidence="5" id="KW-0511">Multifunctional enzyme</keyword>
<evidence type="ECO:0000256" key="1">
    <source>
        <dbReference type="ARBA" id="ARBA00012493"/>
    </source>
</evidence>
<evidence type="ECO:0000313" key="11">
    <source>
        <dbReference type="WBParaSite" id="SPAL_0000075300.1"/>
    </source>
</evidence>
<dbReference type="EC" id="2.7.7.49" evidence="1"/>
<dbReference type="PANTHER" id="PTHR37984:SF5">
    <property type="entry name" value="PROTEIN NYNRIN-LIKE"/>
    <property type="match status" value="1"/>
</dbReference>